<dbReference type="CDD" id="cd03413">
    <property type="entry name" value="CbiK_C"/>
    <property type="match status" value="1"/>
</dbReference>
<dbReference type="Proteomes" id="UP001145145">
    <property type="component" value="Unassembled WGS sequence"/>
</dbReference>
<dbReference type="SUPFAM" id="SSF53800">
    <property type="entry name" value="Chelatase"/>
    <property type="match status" value="1"/>
</dbReference>
<proteinExistence type="predicted"/>
<dbReference type="Pfam" id="PF06180">
    <property type="entry name" value="CbiK"/>
    <property type="match status" value="1"/>
</dbReference>
<evidence type="ECO:0000313" key="3">
    <source>
        <dbReference type="EMBL" id="GLG05807.1"/>
    </source>
</evidence>
<accession>A0A9W6CAT8</accession>
<keyword evidence="2" id="KW-0479">Metal-binding</keyword>
<dbReference type="EMBL" id="BSBO01000037">
    <property type="protein sequence ID" value="GLG05807.1"/>
    <property type="molecule type" value="Genomic_DNA"/>
</dbReference>
<evidence type="ECO:0000313" key="4">
    <source>
        <dbReference type="Proteomes" id="UP001145145"/>
    </source>
</evidence>
<dbReference type="GO" id="GO:0016852">
    <property type="term" value="F:sirohydrochlorin cobaltochelatase activity"/>
    <property type="evidence" value="ECO:0007669"/>
    <property type="project" value="InterPro"/>
</dbReference>
<comment type="caution">
    <text evidence="3">The sequence shown here is derived from an EMBL/GenBank/DDBJ whole genome shotgun (WGS) entry which is preliminary data.</text>
</comment>
<evidence type="ECO:0008006" key="5">
    <source>
        <dbReference type="Google" id="ProtNLM"/>
    </source>
</evidence>
<dbReference type="GO" id="GO:0046872">
    <property type="term" value="F:metal ion binding"/>
    <property type="evidence" value="ECO:0007669"/>
    <property type="project" value="UniProtKB-KW"/>
</dbReference>
<evidence type="ECO:0000256" key="2">
    <source>
        <dbReference type="PIRSR" id="PIRSR033579-3"/>
    </source>
</evidence>
<feature type="binding site" evidence="2">
    <location>
        <position position="207"/>
    </location>
    <ligand>
        <name>Co(2+)</name>
        <dbReference type="ChEBI" id="CHEBI:48828"/>
    </ligand>
</feature>
<keyword evidence="4" id="KW-1185">Reference proteome</keyword>
<dbReference type="RefSeq" id="WP_281873785.1">
    <property type="nucleotide sequence ID" value="NZ_BSBO01000037.1"/>
</dbReference>
<evidence type="ECO:0000256" key="1">
    <source>
        <dbReference type="PIRSR" id="PIRSR033579-1"/>
    </source>
</evidence>
<name>A0A9W6CAT8_9FIRM</name>
<feature type="binding site" evidence="2">
    <location>
        <position position="175"/>
    </location>
    <ligand>
        <name>Co(2+)</name>
        <dbReference type="ChEBI" id="CHEBI:48828"/>
    </ligand>
</feature>
<dbReference type="GO" id="GO:0019251">
    <property type="term" value="P:anaerobic cobalamin biosynthetic process"/>
    <property type="evidence" value="ECO:0007669"/>
    <property type="project" value="InterPro"/>
</dbReference>
<sequence>MKKAVLTVSFGTSHLDTMEKTIGAVEKALAEAFPDRALYRAFTSSMILKKLKSEFQMGICNVEEAMEQMARDGIEDLLIQPTHIIHGFEYEKMTEQIEPYRERFETIRTGAPLLATMEDYEEAVHLIMEDAGLKAEETLVLMGHGTEHHTNAAYPALDYTFWAKGYRNVVVGTVEGFPEMEEVLKKLKEQQAGKILLMPFMIVAGDHAKNDMAGEDADSWKSILTREGYEVRTVLKGVGEIPGIRQMFVRHAREAKECPKG</sequence>
<dbReference type="InterPro" id="IPR010388">
    <property type="entry name" value="Anaerobic_Co-chelatase"/>
</dbReference>
<dbReference type="PIRSF" id="PIRSF033579">
    <property type="entry name" value="Anaer_Co_chel"/>
    <property type="match status" value="1"/>
</dbReference>
<feature type="active site" description="Proton acceptor" evidence="1">
    <location>
        <position position="144"/>
    </location>
</feature>
<reference evidence="3 4" key="1">
    <citation type="journal article" date="2023" name="Int. J. Syst. Evol. Microbiol.">
        <title>Sellimonas catena sp. nov., isolated from human faeces.</title>
        <authorList>
            <person name="Hisatomi A."/>
            <person name="Ohkuma M."/>
            <person name="Sakamoto M."/>
        </authorList>
    </citation>
    <scope>NUCLEOTIDE SEQUENCE [LARGE SCALE GENOMIC DNA]</scope>
    <source>
        <strain evidence="3 4">12EGH17</strain>
    </source>
</reference>
<keyword evidence="2" id="KW-0170">Cobalt</keyword>
<dbReference type="AlphaFoldDB" id="A0A9W6CAT8"/>
<feature type="binding site" evidence="2">
    <location>
        <position position="144"/>
    </location>
    <ligand>
        <name>Co(2+)</name>
        <dbReference type="ChEBI" id="CHEBI:48828"/>
    </ligand>
</feature>
<organism evidence="3 4">
    <name type="scientific">Sellimonas catena</name>
    <dbReference type="NCBI Taxonomy" id="2994035"/>
    <lineage>
        <taxon>Bacteria</taxon>
        <taxon>Bacillati</taxon>
        <taxon>Bacillota</taxon>
        <taxon>Clostridia</taxon>
        <taxon>Lachnospirales</taxon>
        <taxon>Lachnospiraceae</taxon>
        <taxon>Sellimonas</taxon>
    </lineage>
</organism>
<protein>
    <recommendedName>
        <fullName evidence="5">Sirohydrochlorin cobaltochelatase</fullName>
    </recommendedName>
</protein>
<dbReference type="CDD" id="cd03412">
    <property type="entry name" value="CbiK_N"/>
    <property type="match status" value="1"/>
</dbReference>
<dbReference type="Gene3D" id="3.40.50.1400">
    <property type="match status" value="2"/>
</dbReference>
<gene>
    <name evidence="3" type="ORF">Selli1_29810</name>
</gene>